<dbReference type="GO" id="GO:0003676">
    <property type="term" value="F:nucleic acid binding"/>
    <property type="evidence" value="ECO:0007669"/>
    <property type="project" value="InterPro"/>
</dbReference>
<dbReference type="InterPro" id="IPR012337">
    <property type="entry name" value="RNaseH-like_sf"/>
</dbReference>
<dbReference type="PANTHER" id="PTHR46889:SF4">
    <property type="entry name" value="TRANSPOSASE INSO FOR INSERTION SEQUENCE ELEMENT IS911B-RELATED"/>
    <property type="match status" value="1"/>
</dbReference>
<dbReference type="AlphaFoldDB" id="A0A1Y6DA75"/>
<dbReference type="EMBL" id="FXAM01000001">
    <property type="protein sequence ID" value="SMF96585.1"/>
    <property type="molecule type" value="Genomic_DNA"/>
</dbReference>
<evidence type="ECO:0000313" key="4">
    <source>
        <dbReference type="Proteomes" id="UP000192923"/>
    </source>
</evidence>
<dbReference type="PROSITE" id="PS50994">
    <property type="entry name" value="INTEGRASE"/>
    <property type="match status" value="1"/>
</dbReference>
<protein>
    <submittedName>
        <fullName evidence="3">Integrase core domain-containing protein</fullName>
    </submittedName>
</protein>
<dbReference type="Pfam" id="PF13683">
    <property type="entry name" value="rve_3"/>
    <property type="match status" value="1"/>
</dbReference>
<dbReference type="PANTHER" id="PTHR46889">
    <property type="entry name" value="TRANSPOSASE INSF FOR INSERTION SEQUENCE IS3B-RELATED"/>
    <property type="match status" value="1"/>
</dbReference>
<gene>
    <name evidence="3" type="ORF">SAMN02949497_3989</name>
</gene>
<dbReference type="InterPro" id="IPR050900">
    <property type="entry name" value="Transposase_IS3/IS150/IS904"/>
</dbReference>
<dbReference type="Proteomes" id="UP000192923">
    <property type="component" value="Unassembled WGS sequence"/>
</dbReference>
<dbReference type="Gene3D" id="3.30.420.10">
    <property type="entry name" value="Ribonuclease H-like superfamily/Ribonuclease H"/>
    <property type="match status" value="1"/>
</dbReference>
<sequence>MRAIERQAEDRADPEADIVLGYCAAVRGALGDGGQPPLRPGGLLLRERLGAIEASLDRAAPKVAQGWLEEAAAILANPDGTDSAGVRTRYDRLLTDIRDEASPTLPPAADGRAIHQGHGQLRRADLRLLRRAGLAPHRQRPHGQPDIVNTDQGSQFTSGEFIKALTDRNIRISMGGKGSWRDNAFVERLWRTVKYEEVYLKAYDSVREARESIGRYLDFYNTRRPHSSLDSQTPDEVYFKSRPALPRAA</sequence>
<dbReference type="GO" id="GO:0015074">
    <property type="term" value="P:DNA integration"/>
    <property type="evidence" value="ECO:0007669"/>
    <property type="project" value="InterPro"/>
</dbReference>
<dbReference type="STRING" id="1760988.SAMN02949497_3989"/>
<dbReference type="SUPFAM" id="SSF53098">
    <property type="entry name" value="Ribonuclease H-like"/>
    <property type="match status" value="1"/>
</dbReference>
<dbReference type="InterPro" id="IPR036397">
    <property type="entry name" value="RNaseH_sf"/>
</dbReference>
<evidence type="ECO:0000313" key="3">
    <source>
        <dbReference type="EMBL" id="SMF96585.1"/>
    </source>
</evidence>
<proteinExistence type="predicted"/>
<feature type="region of interest" description="Disordered" evidence="1">
    <location>
        <begin position="224"/>
        <end position="249"/>
    </location>
</feature>
<organism evidence="3 4">
    <name type="scientific">Methylomagnum ishizawai</name>
    <dbReference type="NCBI Taxonomy" id="1760988"/>
    <lineage>
        <taxon>Bacteria</taxon>
        <taxon>Pseudomonadati</taxon>
        <taxon>Pseudomonadota</taxon>
        <taxon>Gammaproteobacteria</taxon>
        <taxon>Methylococcales</taxon>
        <taxon>Methylococcaceae</taxon>
        <taxon>Methylomagnum</taxon>
    </lineage>
</organism>
<dbReference type="InterPro" id="IPR001584">
    <property type="entry name" value="Integrase_cat-core"/>
</dbReference>
<reference evidence="3 4" key="1">
    <citation type="submission" date="2016-12" db="EMBL/GenBank/DDBJ databases">
        <authorList>
            <person name="Song W.-J."/>
            <person name="Kurnit D.M."/>
        </authorList>
    </citation>
    <scope>NUCLEOTIDE SEQUENCE [LARGE SCALE GENOMIC DNA]</scope>
    <source>
        <strain evidence="3 4">175</strain>
    </source>
</reference>
<keyword evidence="4" id="KW-1185">Reference proteome</keyword>
<evidence type="ECO:0000259" key="2">
    <source>
        <dbReference type="PROSITE" id="PS50994"/>
    </source>
</evidence>
<evidence type="ECO:0000256" key="1">
    <source>
        <dbReference type="SAM" id="MobiDB-lite"/>
    </source>
</evidence>
<accession>A0A1Y6DA75</accession>
<feature type="domain" description="Integrase catalytic" evidence="2">
    <location>
        <begin position="57"/>
        <end position="242"/>
    </location>
</feature>
<name>A0A1Y6DA75_9GAMM</name>